<evidence type="ECO:0000256" key="1">
    <source>
        <dbReference type="SAM" id="Phobius"/>
    </source>
</evidence>
<gene>
    <name evidence="2" type="ORF">ACKI18_44815</name>
</gene>
<accession>A0ABW9I9Y4</accession>
<protein>
    <recommendedName>
        <fullName evidence="4">Integral membrane protein</fullName>
    </recommendedName>
</protein>
<sequence length="62" mass="6807">MSLLNRPLSRVRAVLHRLTHGDDRGVTTEYVIWIAGLATLALTVLGIFRPEIVAAAQNVVLK</sequence>
<reference evidence="2 3" key="1">
    <citation type="submission" date="2024-12" db="EMBL/GenBank/DDBJ databases">
        <title>Forecasting of Potato common scab and diversities of Pathogenic streptomyces spp. in china.</title>
        <authorList>
            <person name="Handique U."/>
            <person name="Wu J."/>
        </authorList>
    </citation>
    <scope>NUCLEOTIDE SEQUENCE [LARGE SCALE GENOMIC DNA]</scope>
    <source>
        <strain evidence="2 3">ZRIMU1530</strain>
    </source>
</reference>
<organism evidence="2 3">
    <name type="scientific">Streptomyces niveiscabiei</name>
    <dbReference type="NCBI Taxonomy" id="164115"/>
    <lineage>
        <taxon>Bacteria</taxon>
        <taxon>Bacillati</taxon>
        <taxon>Actinomycetota</taxon>
        <taxon>Actinomycetes</taxon>
        <taxon>Kitasatosporales</taxon>
        <taxon>Streptomycetaceae</taxon>
        <taxon>Streptomyces</taxon>
    </lineage>
</organism>
<evidence type="ECO:0000313" key="3">
    <source>
        <dbReference type="Proteomes" id="UP001631957"/>
    </source>
</evidence>
<dbReference type="EMBL" id="JBJVNI010000041">
    <property type="protein sequence ID" value="MFM9615788.1"/>
    <property type="molecule type" value="Genomic_DNA"/>
</dbReference>
<feature type="transmembrane region" description="Helical" evidence="1">
    <location>
        <begin position="30"/>
        <end position="48"/>
    </location>
</feature>
<keyword evidence="1" id="KW-1133">Transmembrane helix</keyword>
<evidence type="ECO:0000313" key="2">
    <source>
        <dbReference type="EMBL" id="MFM9615788.1"/>
    </source>
</evidence>
<keyword evidence="1" id="KW-0812">Transmembrane</keyword>
<keyword evidence="3" id="KW-1185">Reference proteome</keyword>
<name>A0ABW9I9Y4_9ACTN</name>
<comment type="caution">
    <text evidence="2">The sequence shown here is derived from an EMBL/GenBank/DDBJ whole genome shotgun (WGS) entry which is preliminary data.</text>
</comment>
<dbReference type="Proteomes" id="UP001631957">
    <property type="component" value="Unassembled WGS sequence"/>
</dbReference>
<keyword evidence="1" id="KW-0472">Membrane</keyword>
<dbReference type="RefSeq" id="WP_409124094.1">
    <property type="nucleotide sequence ID" value="NZ_JBJVNI010000041.1"/>
</dbReference>
<proteinExistence type="predicted"/>
<evidence type="ECO:0008006" key="4">
    <source>
        <dbReference type="Google" id="ProtNLM"/>
    </source>
</evidence>